<organism evidence="3">
    <name type="scientific">Dermatophagoides farinae</name>
    <name type="common">American house dust mite</name>
    <dbReference type="NCBI Taxonomy" id="6954"/>
    <lineage>
        <taxon>Eukaryota</taxon>
        <taxon>Metazoa</taxon>
        <taxon>Ecdysozoa</taxon>
        <taxon>Arthropoda</taxon>
        <taxon>Chelicerata</taxon>
        <taxon>Arachnida</taxon>
        <taxon>Acari</taxon>
        <taxon>Acariformes</taxon>
        <taxon>Sarcoptiformes</taxon>
        <taxon>Astigmata</taxon>
        <taxon>Psoroptidia</taxon>
        <taxon>Analgoidea</taxon>
        <taxon>Pyroglyphidae</taxon>
        <taxon>Dermatophagoidinae</taxon>
        <taxon>Dermatophagoides</taxon>
    </lineage>
</organism>
<accession>A0A9D4SH74</accession>
<dbReference type="SUPFAM" id="SSF56112">
    <property type="entry name" value="Protein kinase-like (PK-like)"/>
    <property type="match status" value="1"/>
</dbReference>
<proteinExistence type="inferred from homology"/>
<dbReference type="AlphaFoldDB" id="A0A9D4SH74"/>
<reference evidence="3" key="2">
    <citation type="journal article" date="2021" name="World Allergy Organ. J.">
        <title>Chromosome-level assembly of Dermatophagoides farinae genome and transcriptome reveals two novel allergens Der f 37 and Der f 39.</title>
        <authorList>
            <person name="Chen J."/>
            <person name="Cai Z."/>
            <person name="Fan D."/>
            <person name="Hu J."/>
            <person name="Hou Y."/>
            <person name="He Y."/>
            <person name="Zhang Z."/>
            <person name="Zhao Z."/>
            <person name="Gao P."/>
            <person name="Hu W."/>
            <person name="Sun J."/>
            <person name="Li J."/>
            <person name="Ji K."/>
        </authorList>
    </citation>
    <scope>NUCLEOTIDE SEQUENCE</scope>
    <source>
        <strain evidence="3">JKM2019</strain>
    </source>
</reference>
<dbReference type="InterPro" id="IPR051130">
    <property type="entry name" value="Mito_struct-func_regulator"/>
</dbReference>
<dbReference type="InterPro" id="IPR045307">
    <property type="entry name" value="ADCK1_dom"/>
</dbReference>
<comment type="similarity">
    <text evidence="1">Belongs to the protein kinase superfamily. ADCK protein kinase family.</text>
</comment>
<dbReference type="EMBL" id="SDOV01000004">
    <property type="protein sequence ID" value="KAH7641528.1"/>
    <property type="molecule type" value="Genomic_DNA"/>
</dbReference>
<dbReference type="CDD" id="cd13969">
    <property type="entry name" value="ADCK1-like"/>
    <property type="match status" value="1"/>
</dbReference>
<dbReference type="InterPro" id="IPR011009">
    <property type="entry name" value="Kinase-like_dom_sf"/>
</dbReference>
<dbReference type="PANTHER" id="PTHR43173">
    <property type="entry name" value="ABC1 FAMILY PROTEIN"/>
    <property type="match status" value="1"/>
</dbReference>
<dbReference type="Gene3D" id="1.10.510.10">
    <property type="entry name" value="Transferase(Phosphotransferase) domain 1"/>
    <property type="match status" value="1"/>
</dbReference>
<evidence type="ECO:0000259" key="2">
    <source>
        <dbReference type="Pfam" id="PF03109"/>
    </source>
</evidence>
<sequence length="523" mass="61041">MSRFLKFSTFAGIGGYTGYVLHQNDWNPRHIGLVRFGVAAYTVSQIAIDYKFSVSKLRDDSMETLEKWSQCHQRSADRLLKLCCTNGGVFIKVGQHIAALDYLVPKEYVNTLKILHSQAPRSKFSDIKKVIEKELGQQIDEIFDEFDEKAIASASLAQVYRAKLRNSNETVAVKVQHPKVFQHSLVDIATMEFLFNVIDRLFPDFSFMWLVNETKRNIPLELDFVNEAKNSEKIAILLKDLPWLKIPHIYWKHTTKRVLMMEFVEGTSITDKEFFISNRMNCQEIANRFENMYGRMIYTYGTVHCDPHPGNVLVKKTGSKDFYLYLLDHGLYTQLTDEFRQNYSAFWLAIFRGDLKQIQERAILMGIDEKDAPLLSCMVTAKPWSAISRGLENRPKDQTVISKEKNELRKNASLYMHNISQILGKVDRQLLLIMKTNDLIRNISHVLGCDERRSLLNMNRYCIQTTSEQRLAQSRNMFQRIIIRLQTRYLYFKLSLYSFYLWMDSWFTYRSSSIIKSTLSAIE</sequence>
<gene>
    <name evidence="3" type="ORF">HUG17_4572</name>
</gene>
<dbReference type="GO" id="GO:0055088">
    <property type="term" value="P:lipid homeostasis"/>
    <property type="evidence" value="ECO:0007669"/>
    <property type="project" value="TreeGrafter"/>
</dbReference>
<dbReference type="OrthoDB" id="427480at2759"/>
<dbReference type="PANTHER" id="PTHR43173:SF19">
    <property type="entry name" value="AARF DOMAIN-CONTAINING PROTEIN KINASE 1"/>
    <property type="match status" value="1"/>
</dbReference>
<name>A0A9D4SH74_DERFA</name>
<dbReference type="GO" id="GO:0007005">
    <property type="term" value="P:mitochondrion organization"/>
    <property type="evidence" value="ECO:0007669"/>
    <property type="project" value="TreeGrafter"/>
</dbReference>
<evidence type="ECO:0000313" key="3">
    <source>
        <dbReference type="EMBL" id="KAH7641528.1"/>
    </source>
</evidence>
<evidence type="ECO:0000256" key="1">
    <source>
        <dbReference type="ARBA" id="ARBA00009670"/>
    </source>
</evidence>
<dbReference type="GO" id="GO:0005743">
    <property type="term" value="C:mitochondrial inner membrane"/>
    <property type="evidence" value="ECO:0007669"/>
    <property type="project" value="TreeGrafter"/>
</dbReference>
<reference evidence="3" key="1">
    <citation type="submission" date="2020-06" db="EMBL/GenBank/DDBJ databases">
        <authorList>
            <person name="Ji K."/>
            <person name="Li J."/>
        </authorList>
    </citation>
    <scope>NUCLEOTIDE SEQUENCE</scope>
    <source>
        <strain evidence="3">JKM2019</strain>
        <tissue evidence="3">Whole body</tissue>
    </source>
</reference>
<dbReference type="InterPro" id="IPR004147">
    <property type="entry name" value="ABC1_dom"/>
</dbReference>
<dbReference type="Pfam" id="PF03109">
    <property type="entry name" value="ABC1"/>
    <property type="match status" value="1"/>
</dbReference>
<dbReference type="Proteomes" id="UP000828236">
    <property type="component" value="Unassembled WGS sequence"/>
</dbReference>
<feature type="domain" description="ABC1 atypical kinase-like" evidence="2">
    <location>
        <begin position="115"/>
        <end position="360"/>
    </location>
</feature>
<protein>
    <submittedName>
        <fullName evidence="3">Abc1-like protein 1</fullName>
    </submittedName>
</protein>
<comment type="caution">
    <text evidence="3">The sequence shown here is derived from an EMBL/GenBank/DDBJ whole genome shotgun (WGS) entry which is preliminary data.</text>
</comment>